<dbReference type="EMBL" id="JAHMHQ010000006">
    <property type="protein sequence ID" value="KAK1638695.1"/>
    <property type="molecule type" value="Genomic_DNA"/>
</dbReference>
<proteinExistence type="predicted"/>
<dbReference type="SUPFAM" id="SSF57701">
    <property type="entry name" value="Zn2/Cys6 DNA-binding domain"/>
    <property type="match status" value="1"/>
</dbReference>
<dbReference type="GO" id="GO:0008270">
    <property type="term" value="F:zinc ion binding"/>
    <property type="evidence" value="ECO:0007669"/>
    <property type="project" value="InterPro"/>
</dbReference>
<name>A0AAJ0EJ91_9PEZI</name>
<evidence type="ECO:0000256" key="1">
    <source>
        <dbReference type="ARBA" id="ARBA00023242"/>
    </source>
</evidence>
<sequence>MLRRQHKKSRKGCTECKRRHMRCDEQRPTCFNCIKADRLCSFADEPYIGGDDKSPGSDHHSAGASPDIQQNGDPDAVNMLHMELLLHFSFDVYVPEFDASLGRPATELVLKIAQEALS</sequence>
<evidence type="ECO:0000313" key="5">
    <source>
        <dbReference type="Proteomes" id="UP001243989"/>
    </source>
</evidence>
<dbReference type="AlphaFoldDB" id="A0AAJ0EJ91"/>
<dbReference type="GO" id="GO:0000981">
    <property type="term" value="F:DNA-binding transcription factor activity, RNA polymerase II-specific"/>
    <property type="evidence" value="ECO:0007669"/>
    <property type="project" value="InterPro"/>
</dbReference>
<dbReference type="PANTHER" id="PTHR47657:SF13">
    <property type="entry name" value="ZN(2)-C6 FUNGAL-TYPE DOMAIN-CONTAINING PROTEIN-RELATED"/>
    <property type="match status" value="1"/>
</dbReference>
<dbReference type="Proteomes" id="UP001243989">
    <property type="component" value="Unassembled WGS sequence"/>
</dbReference>
<dbReference type="GeneID" id="85472526"/>
<keyword evidence="1" id="KW-0539">Nucleus</keyword>
<dbReference type="RefSeq" id="XP_060447302.1">
    <property type="nucleotide sequence ID" value="XM_060587664.1"/>
</dbReference>
<protein>
    <recommendedName>
        <fullName evidence="3">Zn(2)-C6 fungal-type domain-containing protein</fullName>
    </recommendedName>
</protein>
<feature type="region of interest" description="Disordered" evidence="2">
    <location>
        <begin position="51"/>
        <end position="74"/>
    </location>
</feature>
<feature type="compositionally biased region" description="Basic and acidic residues" evidence="2">
    <location>
        <begin position="51"/>
        <end position="61"/>
    </location>
</feature>
<gene>
    <name evidence="4" type="ORF">BDP81DRAFT_392133</name>
</gene>
<feature type="domain" description="Zn(2)-C6 fungal-type" evidence="3">
    <location>
        <begin position="12"/>
        <end position="42"/>
    </location>
</feature>
<dbReference type="SMART" id="SM00066">
    <property type="entry name" value="GAL4"/>
    <property type="match status" value="1"/>
</dbReference>
<dbReference type="PROSITE" id="PS00463">
    <property type="entry name" value="ZN2_CY6_FUNGAL_1"/>
    <property type="match status" value="1"/>
</dbReference>
<dbReference type="InterPro" id="IPR036864">
    <property type="entry name" value="Zn2-C6_fun-type_DNA-bd_sf"/>
</dbReference>
<dbReference type="Gene3D" id="4.10.240.10">
    <property type="entry name" value="Zn(2)-C6 fungal-type DNA-binding domain"/>
    <property type="match status" value="1"/>
</dbReference>
<dbReference type="PROSITE" id="PS50048">
    <property type="entry name" value="ZN2_CY6_FUNGAL_2"/>
    <property type="match status" value="1"/>
</dbReference>
<organism evidence="4 5">
    <name type="scientific">Colletotrichum phormii</name>
    <dbReference type="NCBI Taxonomy" id="359342"/>
    <lineage>
        <taxon>Eukaryota</taxon>
        <taxon>Fungi</taxon>
        <taxon>Dikarya</taxon>
        <taxon>Ascomycota</taxon>
        <taxon>Pezizomycotina</taxon>
        <taxon>Sordariomycetes</taxon>
        <taxon>Hypocreomycetidae</taxon>
        <taxon>Glomerellales</taxon>
        <taxon>Glomerellaceae</taxon>
        <taxon>Colletotrichum</taxon>
        <taxon>Colletotrichum acutatum species complex</taxon>
    </lineage>
</organism>
<evidence type="ECO:0000313" key="4">
    <source>
        <dbReference type="EMBL" id="KAK1638695.1"/>
    </source>
</evidence>
<dbReference type="Pfam" id="PF00172">
    <property type="entry name" value="Zn_clus"/>
    <property type="match status" value="1"/>
</dbReference>
<evidence type="ECO:0000259" key="3">
    <source>
        <dbReference type="PROSITE" id="PS50048"/>
    </source>
</evidence>
<dbReference type="PANTHER" id="PTHR47657">
    <property type="entry name" value="STEROL REGULATORY ELEMENT-BINDING PROTEIN ECM22"/>
    <property type="match status" value="1"/>
</dbReference>
<dbReference type="InterPro" id="IPR052400">
    <property type="entry name" value="Zn2-C6_fungal_TF"/>
</dbReference>
<reference evidence="4" key="1">
    <citation type="submission" date="2021-06" db="EMBL/GenBank/DDBJ databases">
        <title>Comparative genomics, transcriptomics and evolutionary studies reveal genomic signatures of adaptation to plant cell wall in hemibiotrophic fungi.</title>
        <authorList>
            <consortium name="DOE Joint Genome Institute"/>
            <person name="Baroncelli R."/>
            <person name="Diaz J.F."/>
            <person name="Benocci T."/>
            <person name="Peng M."/>
            <person name="Battaglia E."/>
            <person name="Haridas S."/>
            <person name="Andreopoulos W."/>
            <person name="Labutti K."/>
            <person name="Pangilinan J."/>
            <person name="Floch G.L."/>
            <person name="Makela M.R."/>
            <person name="Henrissat B."/>
            <person name="Grigoriev I.V."/>
            <person name="Crouch J.A."/>
            <person name="De Vries R.P."/>
            <person name="Sukno S.A."/>
            <person name="Thon M.R."/>
        </authorList>
    </citation>
    <scope>NUCLEOTIDE SEQUENCE</scope>
    <source>
        <strain evidence="4">CBS 102054</strain>
    </source>
</reference>
<accession>A0AAJ0EJ91</accession>
<dbReference type="InterPro" id="IPR001138">
    <property type="entry name" value="Zn2Cys6_DnaBD"/>
</dbReference>
<comment type="caution">
    <text evidence="4">The sequence shown here is derived from an EMBL/GenBank/DDBJ whole genome shotgun (WGS) entry which is preliminary data.</text>
</comment>
<evidence type="ECO:0000256" key="2">
    <source>
        <dbReference type="SAM" id="MobiDB-lite"/>
    </source>
</evidence>
<keyword evidence="5" id="KW-1185">Reference proteome</keyword>
<dbReference type="CDD" id="cd00067">
    <property type="entry name" value="GAL4"/>
    <property type="match status" value="1"/>
</dbReference>